<keyword evidence="3" id="KW-1185">Reference proteome</keyword>
<protein>
    <submittedName>
        <fullName evidence="2">CHAD domain-containing protein</fullName>
    </submittedName>
</protein>
<dbReference type="SMART" id="SM00880">
    <property type="entry name" value="CHAD"/>
    <property type="match status" value="1"/>
</dbReference>
<evidence type="ECO:0000313" key="3">
    <source>
        <dbReference type="Proteomes" id="UP000830055"/>
    </source>
</evidence>
<dbReference type="RefSeq" id="WP_284154577.1">
    <property type="nucleotide sequence ID" value="NZ_AP025516.1"/>
</dbReference>
<dbReference type="InterPro" id="IPR007899">
    <property type="entry name" value="CHAD_dom"/>
</dbReference>
<feature type="domain" description="CHAD" evidence="1">
    <location>
        <begin position="214"/>
        <end position="502"/>
    </location>
</feature>
<accession>A0ABN6M7Y8</accession>
<name>A0ABN6M7Y8_9BACT</name>
<dbReference type="PANTHER" id="PTHR39339">
    <property type="entry name" value="SLR1444 PROTEIN"/>
    <property type="match status" value="1"/>
</dbReference>
<evidence type="ECO:0000259" key="1">
    <source>
        <dbReference type="PROSITE" id="PS51708"/>
    </source>
</evidence>
<dbReference type="Gene3D" id="1.40.20.10">
    <property type="entry name" value="CHAD domain"/>
    <property type="match status" value="1"/>
</dbReference>
<sequence>MERLRQAVLACSADMAPPALLELLKGHGDIEETRRDTGPVVVYDTFDWRLYRRKTLALGSATALNLFSFAGEPLGSLAAPGGKRMFWWDAPASAPRDLLKEVIDVRALLPMNRLHREIRSFRVLNEDRKTVVRLALRSDVPTAATGADLDLSTMVVITELRGYQSAYEKLVRHCAEVGLTELDSSRWLADRVYARAARTPLDYGDKFRVDLDCRIGATQAIAAIGLHLLAEMETNRAGVYDDIDTEFLHDFRIAIRRTRSMLGLLKKQIPARQGTHFRKEFKWIGGVTGPLRDTDVYLLEKRVYLDMLPDGLRSGLDGFFQELEQRRLKELKLVRRYLSSRRFANLLNDWREFLGGEDSELFAASLKKPCRRLADRIIRKRFNSFLRGGAAITDTSPDSELHRLRIEGKKLRYLFEFFRSLYDEKILDQFIKQMKKVQDNLGEFNDLSVQEHLLSARLAGLSGKGRATVRQAAALGGLITVLAARRRRLRADFAALYGAFSAAENVELIKQLTQSPCQQAEEPSSA</sequence>
<dbReference type="PANTHER" id="PTHR39339:SF1">
    <property type="entry name" value="CHAD DOMAIN-CONTAINING PROTEIN"/>
    <property type="match status" value="1"/>
</dbReference>
<gene>
    <name evidence="2" type="ORF">DPPLL_19220</name>
</gene>
<dbReference type="EMBL" id="AP025516">
    <property type="protein sequence ID" value="BDD87557.1"/>
    <property type="molecule type" value="Genomic_DNA"/>
</dbReference>
<reference evidence="2 3" key="1">
    <citation type="submission" date="2022-01" db="EMBL/GenBank/DDBJ databases">
        <title>Desulfofustis limnae sp. nov., a novel mesophilic sulfate-reducing bacterium isolated from marsh soil.</title>
        <authorList>
            <person name="Watanabe M."/>
            <person name="Takahashi A."/>
            <person name="Kojima H."/>
            <person name="Fukui M."/>
        </authorList>
    </citation>
    <scope>NUCLEOTIDE SEQUENCE [LARGE SCALE GENOMIC DNA]</scope>
    <source>
        <strain evidence="2 3">PPLL</strain>
    </source>
</reference>
<proteinExistence type="predicted"/>
<dbReference type="InterPro" id="IPR038186">
    <property type="entry name" value="CHAD_dom_sf"/>
</dbReference>
<dbReference type="PROSITE" id="PS51708">
    <property type="entry name" value="CHAD"/>
    <property type="match status" value="1"/>
</dbReference>
<dbReference type="Proteomes" id="UP000830055">
    <property type="component" value="Chromosome"/>
</dbReference>
<dbReference type="Pfam" id="PF05235">
    <property type="entry name" value="CHAD"/>
    <property type="match status" value="1"/>
</dbReference>
<organism evidence="2 3">
    <name type="scientific">Desulfofustis limnaeus</name>
    <dbReference type="NCBI Taxonomy" id="2740163"/>
    <lineage>
        <taxon>Bacteria</taxon>
        <taxon>Pseudomonadati</taxon>
        <taxon>Thermodesulfobacteriota</taxon>
        <taxon>Desulfobulbia</taxon>
        <taxon>Desulfobulbales</taxon>
        <taxon>Desulfocapsaceae</taxon>
        <taxon>Desulfofustis</taxon>
    </lineage>
</organism>
<evidence type="ECO:0000313" key="2">
    <source>
        <dbReference type="EMBL" id="BDD87557.1"/>
    </source>
</evidence>